<dbReference type="Gene3D" id="1.50.10.10">
    <property type="match status" value="1"/>
</dbReference>
<dbReference type="GO" id="GO:0052757">
    <property type="term" value="F:chondroitin hydrolase activity"/>
    <property type="evidence" value="ECO:0007669"/>
    <property type="project" value="TreeGrafter"/>
</dbReference>
<dbReference type="CAZy" id="GH88">
    <property type="family name" value="Glycoside Hydrolase Family 88"/>
</dbReference>
<evidence type="ECO:0008006" key="4">
    <source>
        <dbReference type="Google" id="ProtNLM"/>
    </source>
</evidence>
<protein>
    <recommendedName>
        <fullName evidence="4">Glycosyl hydrolase</fullName>
    </recommendedName>
</protein>
<evidence type="ECO:0000313" key="3">
    <source>
        <dbReference type="EMBL" id="ADI16455.1"/>
    </source>
</evidence>
<dbReference type="InterPro" id="IPR052369">
    <property type="entry name" value="UG_Glycosaminoglycan_Hydrolase"/>
</dbReference>
<dbReference type="GO" id="GO:0000272">
    <property type="term" value="P:polysaccharide catabolic process"/>
    <property type="evidence" value="ECO:0007669"/>
    <property type="project" value="TreeGrafter"/>
</dbReference>
<accession>E0XPW4</accession>
<name>E0XPW4_9BACT</name>
<dbReference type="InterPro" id="IPR012341">
    <property type="entry name" value="6hp_glycosidase-like_sf"/>
</dbReference>
<dbReference type="SUPFAM" id="SSF48208">
    <property type="entry name" value="Six-hairpin glycosidases"/>
    <property type="match status" value="1"/>
</dbReference>
<keyword evidence="1" id="KW-0378">Hydrolase</keyword>
<dbReference type="PANTHER" id="PTHR36845">
    <property type="entry name" value="HYDROLASE, PUTATIVE (AFU_ORTHOLOGUE AFUA_7G05090)-RELATED"/>
    <property type="match status" value="1"/>
</dbReference>
<reference evidence="3" key="1">
    <citation type="journal article" date="2011" name="Environ. Microbiol.">
        <title>Time-series analyses of Monterey Bay coastal microbial picoplankton using a 'genome proxy' microarray.</title>
        <authorList>
            <person name="Rich V.I."/>
            <person name="Pham V.D."/>
            <person name="Eppley J."/>
            <person name="Shi Y."/>
            <person name="DeLong E.F."/>
        </authorList>
    </citation>
    <scope>NUCLEOTIDE SEQUENCE</scope>
</reference>
<dbReference type="AlphaFoldDB" id="E0XPW4"/>
<sequence length="459" mass="51249">MAIKIDRKLTPQKLVPKLERFFDLSGQKILSIEKNRRAAKGTPVFTVNGQYTTRGWTEWTQGFQFGSAVLQYDATGDERFLKIGHKGTVKHMASHVSHTGVHDHGFNNISTYGNLRRLMREGKIAHGPREMEFYELALKVSGAVQAARWTDIPGGGYIYSFNGPHSLFIDTIRSLRSLAVAHQLGHALMGERDRKISLLERLVRHAEATAAHGVYYGEGRDAYDVRGRTAHESIFNLNDGIYRCPNSQQGYSPFSTWTRGLAWAVCGYAEQLEFFRTLKDAALKPLGGRRKLNAMLLKAATATADFYLENSCTDGVPAWDTGAPQLHRLGNYLAKRSNPRNDFEPVDSSAAAIAAQGLIRLGNYLINSGKKAGGTRYRQAGLTIANTLLQTPYLSTSARHQGLVLHSIYHRPNGWDHIPRGSKIPCGESSMWGDYHARELALMLLREARGECYPTFFDY</sequence>
<proteinExistence type="inferred from homology"/>
<organism evidence="3">
    <name type="scientific">uncultured bacterium HF770_11D24</name>
    <dbReference type="NCBI Taxonomy" id="710817"/>
    <lineage>
        <taxon>Bacteria</taxon>
        <taxon>environmental samples</taxon>
    </lineage>
</organism>
<dbReference type="EMBL" id="GU474838">
    <property type="protein sequence ID" value="ADI16455.1"/>
    <property type="molecule type" value="Genomic_DNA"/>
</dbReference>
<evidence type="ECO:0000256" key="1">
    <source>
        <dbReference type="ARBA" id="ARBA00022801"/>
    </source>
</evidence>
<dbReference type="PANTHER" id="PTHR36845:SF1">
    <property type="entry name" value="HYDROLASE, PUTATIVE (AFU_ORTHOLOGUE AFUA_7G05090)-RELATED"/>
    <property type="match status" value="1"/>
</dbReference>
<comment type="similarity">
    <text evidence="2">Belongs to the glycosyl hydrolase 88 family.</text>
</comment>
<evidence type="ECO:0000256" key="2">
    <source>
        <dbReference type="ARBA" id="ARBA00038358"/>
    </source>
</evidence>
<dbReference type="InterPro" id="IPR008928">
    <property type="entry name" value="6-hairpin_glycosidase_sf"/>
</dbReference>